<name>A0A7T4QYV1_9GAMM</name>
<accession>A0A7T4QYV1</accession>
<gene>
    <name evidence="1" type="ORF">I6N98_13235</name>
</gene>
<organism evidence="1 2">
    <name type="scientific">Spongiibacter nanhainus</name>
    <dbReference type="NCBI Taxonomy" id="2794344"/>
    <lineage>
        <taxon>Bacteria</taxon>
        <taxon>Pseudomonadati</taxon>
        <taxon>Pseudomonadota</taxon>
        <taxon>Gammaproteobacteria</taxon>
        <taxon>Cellvibrionales</taxon>
        <taxon>Spongiibacteraceae</taxon>
        <taxon>Spongiibacter</taxon>
    </lineage>
</organism>
<dbReference type="InterPro" id="IPR042099">
    <property type="entry name" value="ANL_N_sf"/>
</dbReference>
<dbReference type="EMBL" id="CP066167">
    <property type="protein sequence ID" value="QQD17323.1"/>
    <property type="molecule type" value="Genomic_DNA"/>
</dbReference>
<evidence type="ECO:0000313" key="1">
    <source>
        <dbReference type="EMBL" id="QQD17323.1"/>
    </source>
</evidence>
<dbReference type="Proteomes" id="UP000596063">
    <property type="component" value="Chromosome"/>
</dbReference>
<keyword evidence="2" id="KW-1185">Reference proteome</keyword>
<sequence>MTETSLHKTTMLPLTVGRFRNTDGGFTTLPFSLVEQDRARRYALRVLNTFHFRTGSNILLTTTFDETLQFMPFERAVMTYGMVAVSADSTPWDAKRVESIVRRFNLTAAAGICKNVVDGLSQLGFKAEELFAGIPVWARQDTYDSLKAFPDMRVYRYLEAGPLVGFECSQGNGVHIDRFEWDIDEVDGEIVVSSRLPRCTEFSQFHTGLKGRIDRSACNCGNTDPRILPDQ</sequence>
<dbReference type="Gene3D" id="3.40.50.12780">
    <property type="entry name" value="N-terminal domain of ligase-like"/>
    <property type="match status" value="1"/>
</dbReference>
<dbReference type="AlphaFoldDB" id="A0A7T4QYV1"/>
<reference evidence="1 2" key="1">
    <citation type="submission" date="2020-12" db="EMBL/GenBank/DDBJ databases">
        <authorList>
            <person name="Shan Y."/>
        </authorList>
    </citation>
    <scope>NUCLEOTIDE SEQUENCE [LARGE SCALE GENOMIC DNA]</scope>
    <source>
        <strain evidence="2">csc3.9</strain>
    </source>
</reference>
<proteinExistence type="predicted"/>
<dbReference type="KEGG" id="snan:I6N98_13235"/>
<evidence type="ECO:0000313" key="2">
    <source>
        <dbReference type="Proteomes" id="UP000596063"/>
    </source>
</evidence>
<dbReference type="RefSeq" id="WP_198568825.1">
    <property type="nucleotide sequence ID" value="NZ_CP066167.1"/>
</dbReference>
<protein>
    <submittedName>
        <fullName evidence="1">Uncharacterized protein</fullName>
    </submittedName>
</protein>